<evidence type="ECO:0000313" key="16">
    <source>
        <dbReference type="EMBL" id="MFD2921427.1"/>
    </source>
</evidence>
<organism evidence="16 17">
    <name type="scientific">Terrimonas rubra</name>
    <dbReference type="NCBI Taxonomy" id="1035890"/>
    <lineage>
        <taxon>Bacteria</taxon>
        <taxon>Pseudomonadati</taxon>
        <taxon>Bacteroidota</taxon>
        <taxon>Chitinophagia</taxon>
        <taxon>Chitinophagales</taxon>
        <taxon>Chitinophagaceae</taxon>
        <taxon>Terrimonas</taxon>
    </lineage>
</organism>
<keyword evidence="7" id="KW-0406">Ion transport</keyword>
<reference evidence="17" key="1">
    <citation type="journal article" date="2019" name="Int. J. Syst. Evol. Microbiol.">
        <title>The Global Catalogue of Microorganisms (GCM) 10K type strain sequencing project: providing services to taxonomists for standard genome sequencing and annotation.</title>
        <authorList>
            <consortium name="The Broad Institute Genomics Platform"/>
            <consortium name="The Broad Institute Genome Sequencing Center for Infectious Disease"/>
            <person name="Wu L."/>
            <person name="Ma J."/>
        </authorList>
    </citation>
    <scope>NUCLEOTIDE SEQUENCE [LARGE SCALE GENOMIC DNA]</scope>
    <source>
        <strain evidence="17">KCTC 23299</strain>
    </source>
</reference>
<keyword evidence="2 11" id="KW-0813">Transport</keyword>
<keyword evidence="9 11" id="KW-0472">Membrane</keyword>
<evidence type="ECO:0000256" key="2">
    <source>
        <dbReference type="ARBA" id="ARBA00022448"/>
    </source>
</evidence>
<evidence type="ECO:0000256" key="10">
    <source>
        <dbReference type="ARBA" id="ARBA00023237"/>
    </source>
</evidence>
<dbReference type="NCBIfam" id="TIGR04056">
    <property type="entry name" value="OMP_RagA_SusC"/>
    <property type="match status" value="1"/>
</dbReference>
<gene>
    <name evidence="16" type="ORF">ACFS6H_16995</name>
</gene>
<dbReference type="SUPFAM" id="SSF56935">
    <property type="entry name" value="Porins"/>
    <property type="match status" value="1"/>
</dbReference>
<dbReference type="InterPro" id="IPR039426">
    <property type="entry name" value="TonB-dep_rcpt-like"/>
</dbReference>
<evidence type="ECO:0000259" key="14">
    <source>
        <dbReference type="Pfam" id="PF00593"/>
    </source>
</evidence>
<dbReference type="Proteomes" id="UP001597511">
    <property type="component" value="Unassembled WGS sequence"/>
</dbReference>
<feature type="domain" description="TonB-dependent receptor plug" evidence="15">
    <location>
        <begin position="212"/>
        <end position="333"/>
    </location>
</feature>
<dbReference type="PROSITE" id="PS52016">
    <property type="entry name" value="TONB_DEPENDENT_REC_3"/>
    <property type="match status" value="1"/>
</dbReference>
<evidence type="ECO:0000256" key="7">
    <source>
        <dbReference type="ARBA" id="ARBA00023065"/>
    </source>
</evidence>
<evidence type="ECO:0000256" key="11">
    <source>
        <dbReference type="PROSITE-ProRule" id="PRU01360"/>
    </source>
</evidence>
<keyword evidence="4" id="KW-0410">Iron transport</keyword>
<dbReference type="Gene3D" id="2.40.170.20">
    <property type="entry name" value="TonB-dependent receptor, beta-barrel domain"/>
    <property type="match status" value="1"/>
</dbReference>
<feature type="chain" id="PRO_5046008963" evidence="13">
    <location>
        <begin position="18"/>
        <end position="1104"/>
    </location>
</feature>
<dbReference type="InterPro" id="IPR023997">
    <property type="entry name" value="TonB-dep_OMP_SusC/RagA_CS"/>
</dbReference>
<dbReference type="Pfam" id="PF00593">
    <property type="entry name" value="TonB_dep_Rec_b-barrel"/>
    <property type="match status" value="1"/>
</dbReference>
<comment type="subcellular location">
    <subcellularLocation>
        <location evidence="1 11">Cell outer membrane</location>
        <topology evidence="1 11">Multi-pass membrane protein</topology>
    </subcellularLocation>
</comment>
<keyword evidence="8 12" id="KW-0798">TonB box</keyword>
<dbReference type="Gene3D" id="2.60.40.1120">
    <property type="entry name" value="Carboxypeptidase-like, regulatory domain"/>
    <property type="match status" value="1"/>
</dbReference>
<dbReference type="InterPro" id="IPR000531">
    <property type="entry name" value="Beta-barrel_TonB"/>
</dbReference>
<dbReference type="InterPro" id="IPR008969">
    <property type="entry name" value="CarboxyPept-like_regulatory"/>
</dbReference>
<evidence type="ECO:0000256" key="13">
    <source>
        <dbReference type="SAM" id="SignalP"/>
    </source>
</evidence>
<evidence type="ECO:0000256" key="4">
    <source>
        <dbReference type="ARBA" id="ARBA00022496"/>
    </source>
</evidence>
<keyword evidence="6" id="KW-0408">Iron</keyword>
<proteinExistence type="inferred from homology"/>
<evidence type="ECO:0000256" key="6">
    <source>
        <dbReference type="ARBA" id="ARBA00023004"/>
    </source>
</evidence>
<evidence type="ECO:0000256" key="5">
    <source>
        <dbReference type="ARBA" id="ARBA00022692"/>
    </source>
</evidence>
<protein>
    <submittedName>
        <fullName evidence="16">SusC/RagA family TonB-linked outer membrane protein</fullName>
    </submittedName>
</protein>
<dbReference type="Gene3D" id="2.170.130.10">
    <property type="entry name" value="TonB-dependent receptor, plug domain"/>
    <property type="match status" value="1"/>
</dbReference>
<keyword evidence="3 11" id="KW-1134">Transmembrane beta strand</keyword>
<evidence type="ECO:0000313" key="17">
    <source>
        <dbReference type="Proteomes" id="UP001597511"/>
    </source>
</evidence>
<dbReference type="NCBIfam" id="TIGR04057">
    <property type="entry name" value="SusC_RagA_signa"/>
    <property type="match status" value="1"/>
</dbReference>
<dbReference type="InterPro" id="IPR023996">
    <property type="entry name" value="TonB-dep_OMP_SusC/RagA"/>
</dbReference>
<feature type="domain" description="TonB-dependent receptor-like beta-barrel" evidence="14">
    <location>
        <begin position="495"/>
        <end position="954"/>
    </location>
</feature>
<feature type="signal peptide" evidence="13">
    <location>
        <begin position="1"/>
        <end position="17"/>
    </location>
</feature>
<dbReference type="RefSeq" id="WP_386101708.1">
    <property type="nucleotide sequence ID" value="NZ_JBHUOZ010000003.1"/>
</dbReference>
<evidence type="ECO:0000256" key="3">
    <source>
        <dbReference type="ARBA" id="ARBA00022452"/>
    </source>
</evidence>
<evidence type="ECO:0000259" key="15">
    <source>
        <dbReference type="Pfam" id="PF07715"/>
    </source>
</evidence>
<keyword evidence="17" id="KW-1185">Reference proteome</keyword>
<sequence length="1104" mass="121737">MKLYVILFFAAITQLNANTTAQTVTLRVKKMSLRSVMEIVKKQTGYGILYVNNADKEAVPVAVNLSNVPLAFALDEIMKEQALNYQITEKNIIISRKLYLPDKLQLKTEEKQHFFAIVKGRVTDSTGSPISGVSVQVKATTTGQATDETGSFTINAKEGDILVISSVGYITREIKITDVAAFLAITLQSQPREIENIVVTALGIRRAEKALSYHVQEFKGDEVTRNKDANFVNALTGKIAGVTINSSSSGIGGATRVVMRGTKSISGNNNALYVIDGIPIPNINGGTGSTGAFQGAVTGEGISSINPEDIESISVLTGPSAAALYGNQGANGVIMVTTKKGSAGRLKASFSHSTDFFSPFILPRFQNTYGQEDPLQMQSWGRKLSTPSSYKPKDFFQTGFNIFNGISISGGTEKSQTFFSAGSNNAEGIIPKNTFNRYNVYLRQTTQFTERFTADFNAMYVKSDYNNMIAQGQYHNPIVPVYLFPPADDIRKYEIYERYDPDRRIPDQFWPFGNQGLQMQNPYWITHAQSNRQKIDRYMLSAVAKYKLTDWLDITGRVRIDNSAIKGEIKRPAGTDGLFASRLGFYTLSQTSMKNTYADIIASVRHKLSSNLQFNINAGASFVNEKSELTEAGGNLSNLANFYAIENTRSLPRTNFGPIIPHEEQAVFATAEFDYNKWLFLNLTGRNEWSSALAGANTKSYFYPSAGISAVLTDAINIPKNILSFAKLRFSYAEVGNAPQPGLTSLTLPLVQGGANNFSPAPFPEFQAERTRSYELGMELKFLRNKLSFNATVYQSNTYNQLLNYQVTGTLFTNYYYNAGNIANRGIEASLGYNNRFGELGLSSNLIFSLNRNIVKRLSEGYVNPATKEVFGADSIRNGTVGNDLLNILAVGGSMSDLYITQVLREDNQGNLWVNPQTNGIEKVNIPARYIGRTAPDYNIGWSNTISYKNFDLSFLIDARVGGMGISYTQAIMDAYGVSEQSAKDRDRGGVAIYGKMYADVKNYYATIGGASGGQVGMAAYYQYSATNVRLREAALGYTIPGSLFNGRIDDIKISVTGRNLFMFYNKAPFDPESASSTGTYYQGIDYFRQPSYRSFGFSLRARF</sequence>
<dbReference type="EMBL" id="JBHUOZ010000003">
    <property type="protein sequence ID" value="MFD2921427.1"/>
    <property type="molecule type" value="Genomic_DNA"/>
</dbReference>
<keyword evidence="5 11" id="KW-0812">Transmembrane</keyword>
<comment type="similarity">
    <text evidence="11 12">Belongs to the TonB-dependent receptor family.</text>
</comment>
<evidence type="ECO:0000256" key="9">
    <source>
        <dbReference type="ARBA" id="ARBA00023136"/>
    </source>
</evidence>
<keyword evidence="10 11" id="KW-0998">Cell outer membrane</keyword>
<dbReference type="InterPro" id="IPR036942">
    <property type="entry name" value="Beta-barrel_TonB_sf"/>
</dbReference>
<accession>A0ABW6A837</accession>
<dbReference type="Pfam" id="PF13715">
    <property type="entry name" value="CarbopepD_reg_2"/>
    <property type="match status" value="1"/>
</dbReference>
<dbReference type="SUPFAM" id="SSF49464">
    <property type="entry name" value="Carboxypeptidase regulatory domain-like"/>
    <property type="match status" value="1"/>
</dbReference>
<dbReference type="Pfam" id="PF07715">
    <property type="entry name" value="Plug"/>
    <property type="match status" value="1"/>
</dbReference>
<dbReference type="PANTHER" id="PTHR32552">
    <property type="entry name" value="FERRICHROME IRON RECEPTOR-RELATED"/>
    <property type="match status" value="1"/>
</dbReference>
<comment type="caution">
    <text evidence="16">The sequence shown here is derived from an EMBL/GenBank/DDBJ whole genome shotgun (WGS) entry which is preliminary data.</text>
</comment>
<dbReference type="PANTHER" id="PTHR32552:SF81">
    <property type="entry name" value="TONB-DEPENDENT OUTER MEMBRANE RECEPTOR"/>
    <property type="match status" value="1"/>
</dbReference>
<evidence type="ECO:0000256" key="1">
    <source>
        <dbReference type="ARBA" id="ARBA00004571"/>
    </source>
</evidence>
<evidence type="ECO:0000256" key="12">
    <source>
        <dbReference type="RuleBase" id="RU003357"/>
    </source>
</evidence>
<keyword evidence="13" id="KW-0732">Signal</keyword>
<evidence type="ECO:0000256" key="8">
    <source>
        <dbReference type="ARBA" id="ARBA00023077"/>
    </source>
</evidence>
<dbReference type="InterPro" id="IPR012910">
    <property type="entry name" value="Plug_dom"/>
</dbReference>
<name>A0ABW6A837_9BACT</name>
<dbReference type="InterPro" id="IPR037066">
    <property type="entry name" value="Plug_dom_sf"/>
</dbReference>